<evidence type="ECO:0000256" key="1">
    <source>
        <dbReference type="ARBA" id="ARBA00004127"/>
    </source>
</evidence>
<organism evidence="7 8">
    <name type="scientific">Dyella lutea</name>
    <dbReference type="NCBI Taxonomy" id="2950441"/>
    <lineage>
        <taxon>Bacteria</taxon>
        <taxon>Pseudomonadati</taxon>
        <taxon>Pseudomonadota</taxon>
        <taxon>Gammaproteobacteria</taxon>
        <taxon>Lysobacterales</taxon>
        <taxon>Rhodanobacteraceae</taxon>
        <taxon>Dyella</taxon>
    </lineage>
</organism>
<feature type="domain" description="DUF202" evidence="6">
    <location>
        <begin position="7"/>
        <end position="84"/>
    </location>
</feature>
<comment type="subcellular location">
    <subcellularLocation>
        <location evidence="1">Endomembrane system</location>
        <topology evidence="1">Multi-pass membrane protein</topology>
    </subcellularLocation>
</comment>
<gene>
    <name evidence="7" type="ORF">NC595_12085</name>
</gene>
<keyword evidence="3 5" id="KW-1133">Transmembrane helix</keyword>
<dbReference type="Pfam" id="PF02656">
    <property type="entry name" value="DUF202"/>
    <property type="match status" value="1"/>
</dbReference>
<name>A0ABT1FBP1_9GAMM</name>
<feature type="transmembrane region" description="Helical" evidence="5">
    <location>
        <begin position="21"/>
        <end position="41"/>
    </location>
</feature>
<dbReference type="InterPro" id="IPR003807">
    <property type="entry name" value="DUF202"/>
</dbReference>
<feature type="transmembrane region" description="Helical" evidence="5">
    <location>
        <begin position="102"/>
        <end position="120"/>
    </location>
</feature>
<proteinExistence type="predicted"/>
<accession>A0ABT1FBP1</accession>
<evidence type="ECO:0000256" key="3">
    <source>
        <dbReference type="ARBA" id="ARBA00022989"/>
    </source>
</evidence>
<evidence type="ECO:0000313" key="8">
    <source>
        <dbReference type="Proteomes" id="UP001204615"/>
    </source>
</evidence>
<evidence type="ECO:0000256" key="4">
    <source>
        <dbReference type="ARBA" id="ARBA00023136"/>
    </source>
</evidence>
<evidence type="ECO:0000256" key="2">
    <source>
        <dbReference type="ARBA" id="ARBA00022692"/>
    </source>
</evidence>
<dbReference type="EMBL" id="JAMZEK010000002">
    <property type="protein sequence ID" value="MCP1374802.1"/>
    <property type="molecule type" value="Genomic_DNA"/>
</dbReference>
<keyword evidence="2 5" id="KW-0812">Transmembrane</keyword>
<feature type="transmembrane region" description="Helical" evidence="5">
    <location>
        <begin position="61"/>
        <end position="81"/>
    </location>
</feature>
<dbReference type="RefSeq" id="WP_253566767.1">
    <property type="nucleotide sequence ID" value="NZ_JAMZEK010000002.1"/>
</dbReference>
<keyword evidence="8" id="KW-1185">Reference proteome</keyword>
<keyword evidence="4 5" id="KW-0472">Membrane</keyword>
<dbReference type="Proteomes" id="UP001204615">
    <property type="component" value="Unassembled WGS sequence"/>
</dbReference>
<evidence type="ECO:0000313" key="7">
    <source>
        <dbReference type="EMBL" id="MCP1374802.1"/>
    </source>
</evidence>
<evidence type="ECO:0000256" key="5">
    <source>
        <dbReference type="SAM" id="Phobius"/>
    </source>
</evidence>
<comment type="caution">
    <text evidence="7">The sequence shown here is derived from an EMBL/GenBank/DDBJ whole genome shotgun (WGS) entry which is preliminary data.</text>
</comment>
<protein>
    <submittedName>
        <fullName evidence="7">DUF202 domain-containing protein</fullName>
    </submittedName>
</protein>
<evidence type="ECO:0000259" key="6">
    <source>
        <dbReference type="Pfam" id="PF02656"/>
    </source>
</evidence>
<sequence length="127" mass="14158">MILRFSDHAANERTYLAWVRTAITVMAFGFLLERFDIFLAYASHAMGSTMPKLHVLASEWLGLALLAFGALLVLLATLSFHRNRAAIDREGNELYRRGGMERLLSGLLIAMAVFLVIYVAQQVVALS</sequence>
<reference evidence="7 8" key="1">
    <citation type="submission" date="2022-06" db="EMBL/GenBank/DDBJ databases">
        <title>Dyella sp. Sa strain:Sa Genome sequencing.</title>
        <authorList>
            <person name="Park S."/>
        </authorList>
    </citation>
    <scope>NUCLEOTIDE SEQUENCE [LARGE SCALE GENOMIC DNA]</scope>
    <source>
        <strain evidence="7 8">Sa</strain>
    </source>
</reference>